<organism evidence="6 7">
    <name type="scientific">Burkholderia gladioli</name>
    <name type="common">Pseudomonas marginata</name>
    <name type="synonym">Phytomonas marginata</name>
    <dbReference type="NCBI Taxonomy" id="28095"/>
    <lineage>
        <taxon>Bacteria</taxon>
        <taxon>Pseudomonadati</taxon>
        <taxon>Pseudomonadota</taxon>
        <taxon>Betaproteobacteria</taxon>
        <taxon>Burkholderiales</taxon>
        <taxon>Burkholderiaceae</taxon>
        <taxon>Burkholderia</taxon>
    </lineage>
</organism>
<dbReference type="InterPro" id="IPR036390">
    <property type="entry name" value="WH_DNA-bd_sf"/>
</dbReference>
<dbReference type="RefSeq" id="WP_098154026.1">
    <property type="nucleotide sequence ID" value="NZ_CADEQH010000030.1"/>
</dbReference>
<dbReference type="PANTHER" id="PTHR30419">
    <property type="entry name" value="HTH-TYPE TRANSCRIPTIONAL REGULATOR YBHD"/>
    <property type="match status" value="1"/>
</dbReference>
<comment type="similarity">
    <text evidence="1">Belongs to the LysR transcriptional regulatory family.</text>
</comment>
<gene>
    <name evidence="6" type="ORF">CRM94_29045</name>
</gene>
<dbReference type="Gene3D" id="1.10.10.10">
    <property type="entry name" value="Winged helix-like DNA-binding domain superfamily/Winged helix DNA-binding domain"/>
    <property type="match status" value="1"/>
</dbReference>
<dbReference type="InterPro" id="IPR050950">
    <property type="entry name" value="HTH-type_LysR_regulators"/>
</dbReference>
<evidence type="ECO:0000256" key="4">
    <source>
        <dbReference type="ARBA" id="ARBA00023163"/>
    </source>
</evidence>
<dbReference type="PROSITE" id="PS50931">
    <property type="entry name" value="HTH_LYSR"/>
    <property type="match status" value="1"/>
</dbReference>
<evidence type="ECO:0000256" key="1">
    <source>
        <dbReference type="ARBA" id="ARBA00009437"/>
    </source>
</evidence>
<dbReference type="InterPro" id="IPR000847">
    <property type="entry name" value="LysR_HTH_N"/>
</dbReference>
<evidence type="ECO:0000313" key="7">
    <source>
        <dbReference type="Proteomes" id="UP000220629"/>
    </source>
</evidence>
<reference evidence="7" key="1">
    <citation type="submission" date="2017-09" db="EMBL/GenBank/DDBJ databases">
        <title>FDA dAtabase for Regulatory Grade micrObial Sequences (FDA-ARGOS): Supporting development and validation of Infectious Disease Dx tests.</title>
        <authorList>
            <person name="Minogue T."/>
            <person name="Wolcott M."/>
            <person name="Wasieloski L."/>
            <person name="Aguilar W."/>
            <person name="Moore D."/>
            <person name="Tallon L."/>
            <person name="Sadzewicz L."/>
            <person name="Ott S."/>
            <person name="Zhao X."/>
            <person name="Nagaraj S."/>
            <person name="Vavikolanu K."/>
            <person name="Aluvathingal J."/>
            <person name="Nadendla S."/>
            <person name="Sichtig H."/>
        </authorList>
    </citation>
    <scope>NUCLEOTIDE SEQUENCE [LARGE SCALE GENOMIC DNA]</scope>
    <source>
        <strain evidence="7">FDAARGOS_390</strain>
    </source>
</reference>
<comment type="caution">
    <text evidence="6">The sequence shown here is derived from an EMBL/GenBank/DDBJ whole genome shotgun (WGS) entry which is preliminary data.</text>
</comment>
<dbReference type="GO" id="GO:0005829">
    <property type="term" value="C:cytosol"/>
    <property type="evidence" value="ECO:0007669"/>
    <property type="project" value="TreeGrafter"/>
</dbReference>
<dbReference type="SUPFAM" id="SSF46785">
    <property type="entry name" value="Winged helix' DNA-binding domain"/>
    <property type="match status" value="1"/>
</dbReference>
<dbReference type="GO" id="GO:0003700">
    <property type="term" value="F:DNA-binding transcription factor activity"/>
    <property type="evidence" value="ECO:0007669"/>
    <property type="project" value="InterPro"/>
</dbReference>
<evidence type="ECO:0000256" key="2">
    <source>
        <dbReference type="ARBA" id="ARBA00023015"/>
    </source>
</evidence>
<dbReference type="Pfam" id="PF03466">
    <property type="entry name" value="LysR_substrate"/>
    <property type="match status" value="1"/>
</dbReference>
<keyword evidence="2" id="KW-0805">Transcription regulation</keyword>
<protein>
    <submittedName>
        <fullName evidence="6">LysR family transcriptional regulator</fullName>
    </submittedName>
</protein>
<accession>A0A2A7S4G1</accession>
<name>A0A2A7S4G1_BURGA</name>
<dbReference type="GO" id="GO:0003677">
    <property type="term" value="F:DNA binding"/>
    <property type="evidence" value="ECO:0007669"/>
    <property type="project" value="UniProtKB-KW"/>
</dbReference>
<keyword evidence="3" id="KW-0238">DNA-binding</keyword>
<sequence>MLDDDPLISERTLAYLEAVATHGSMRGAADSLDVNVSTVSRQIALLQRQLRLPLVSRKGRSVALTEVGLAMVDYHRERERNARRFRQQLQDYRALRRGRLTIGIAEGFVAEFVGGVLKPFSQRFPDITLELRSAPLSELIRLVREDQVDICLAVGLQRDPALQMRRIQSDPLCAIVPRGHRLARRNTIAIGDLADQDLVFLEPQFAVQQHLDAMLDAERLVLTPRFRCDRFSTTLLLAAEGLGIAFMTRRAASREIARGEVRAIALNHPIARGFDRYVITRAGRRLPPAGNHLWKEIVRVLSAA</sequence>
<evidence type="ECO:0000259" key="5">
    <source>
        <dbReference type="PROSITE" id="PS50931"/>
    </source>
</evidence>
<keyword evidence="4" id="KW-0804">Transcription</keyword>
<dbReference type="PANTHER" id="PTHR30419:SF8">
    <property type="entry name" value="NITROGEN ASSIMILATION TRANSCRIPTIONAL ACTIVATOR-RELATED"/>
    <property type="match status" value="1"/>
</dbReference>
<dbReference type="InterPro" id="IPR036388">
    <property type="entry name" value="WH-like_DNA-bd_sf"/>
</dbReference>
<evidence type="ECO:0000313" key="6">
    <source>
        <dbReference type="EMBL" id="PEH38438.1"/>
    </source>
</evidence>
<dbReference type="CDD" id="cd05466">
    <property type="entry name" value="PBP2_LTTR_substrate"/>
    <property type="match status" value="1"/>
</dbReference>
<evidence type="ECO:0000256" key="3">
    <source>
        <dbReference type="ARBA" id="ARBA00023125"/>
    </source>
</evidence>
<dbReference type="Proteomes" id="UP000220629">
    <property type="component" value="Unassembled WGS sequence"/>
</dbReference>
<dbReference type="InterPro" id="IPR005119">
    <property type="entry name" value="LysR_subst-bd"/>
</dbReference>
<dbReference type="Gene3D" id="3.40.190.290">
    <property type="match status" value="1"/>
</dbReference>
<proteinExistence type="inferred from homology"/>
<dbReference type="SUPFAM" id="SSF53850">
    <property type="entry name" value="Periplasmic binding protein-like II"/>
    <property type="match status" value="1"/>
</dbReference>
<dbReference type="AlphaFoldDB" id="A0A2A7S4G1"/>
<dbReference type="Pfam" id="PF00126">
    <property type="entry name" value="HTH_1"/>
    <property type="match status" value="1"/>
</dbReference>
<dbReference type="EMBL" id="PDDY01000004">
    <property type="protein sequence ID" value="PEH38438.1"/>
    <property type="molecule type" value="Genomic_DNA"/>
</dbReference>
<feature type="domain" description="HTH lysR-type" evidence="5">
    <location>
        <begin position="8"/>
        <end position="65"/>
    </location>
</feature>